<dbReference type="PANTHER" id="PTHR35007:SF3">
    <property type="entry name" value="POSSIBLE CONSERVED ALANINE RICH MEMBRANE PROTEIN"/>
    <property type="match status" value="1"/>
</dbReference>
<reference evidence="8" key="2">
    <citation type="submission" date="2020-09" db="EMBL/GenBank/DDBJ databases">
        <authorList>
            <person name="Sun Q."/>
            <person name="Zhou Y."/>
        </authorList>
    </citation>
    <scope>NUCLEOTIDE SEQUENCE</scope>
    <source>
        <strain evidence="8">CGMCC 4.7201</strain>
    </source>
</reference>
<evidence type="ECO:0000313" key="9">
    <source>
        <dbReference type="Proteomes" id="UP000641932"/>
    </source>
</evidence>
<proteinExistence type="predicted"/>
<evidence type="ECO:0000256" key="6">
    <source>
        <dbReference type="SAM" id="Phobius"/>
    </source>
</evidence>
<gene>
    <name evidence="8" type="ORF">GCM10012280_32110</name>
</gene>
<evidence type="ECO:0000256" key="3">
    <source>
        <dbReference type="ARBA" id="ARBA00022692"/>
    </source>
</evidence>
<dbReference type="GO" id="GO:0005886">
    <property type="term" value="C:plasma membrane"/>
    <property type="evidence" value="ECO:0007669"/>
    <property type="project" value="UniProtKB-SubCell"/>
</dbReference>
<evidence type="ECO:0000313" key="8">
    <source>
        <dbReference type="EMBL" id="GGO89310.1"/>
    </source>
</evidence>
<name>A0A917ZQ40_9ACTN</name>
<evidence type="ECO:0000256" key="4">
    <source>
        <dbReference type="ARBA" id="ARBA00022989"/>
    </source>
</evidence>
<feature type="transmembrane region" description="Helical" evidence="6">
    <location>
        <begin position="73"/>
        <end position="106"/>
    </location>
</feature>
<keyword evidence="5 6" id="KW-0472">Membrane</keyword>
<accession>A0A917ZQ40</accession>
<feature type="transmembrane region" description="Helical" evidence="6">
    <location>
        <begin position="236"/>
        <end position="261"/>
    </location>
</feature>
<dbReference type="Pfam" id="PF00482">
    <property type="entry name" value="T2SSF"/>
    <property type="match status" value="1"/>
</dbReference>
<dbReference type="PANTHER" id="PTHR35007">
    <property type="entry name" value="INTEGRAL MEMBRANE PROTEIN-RELATED"/>
    <property type="match status" value="1"/>
</dbReference>
<reference evidence="8" key="1">
    <citation type="journal article" date="2014" name="Int. J. Syst. Evol. Microbiol.">
        <title>Complete genome sequence of Corynebacterium casei LMG S-19264T (=DSM 44701T), isolated from a smear-ripened cheese.</title>
        <authorList>
            <consortium name="US DOE Joint Genome Institute (JGI-PGF)"/>
            <person name="Walter F."/>
            <person name="Albersmeier A."/>
            <person name="Kalinowski J."/>
            <person name="Ruckert C."/>
        </authorList>
    </citation>
    <scope>NUCLEOTIDE SEQUENCE</scope>
    <source>
        <strain evidence="8">CGMCC 4.7201</strain>
    </source>
</reference>
<evidence type="ECO:0000256" key="5">
    <source>
        <dbReference type="ARBA" id="ARBA00023136"/>
    </source>
</evidence>
<keyword evidence="9" id="KW-1185">Reference proteome</keyword>
<dbReference type="EMBL" id="BMMS01000013">
    <property type="protein sequence ID" value="GGO89310.1"/>
    <property type="molecule type" value="Genomic_DNA"/>
</dbReference>
<keyword evidence="2" id="KW-1003">Cell membrane</keyword>
<comment type="subcellular location">
    <subcellularLocation>
        <location evidence="1">Cell membrane</location>
        <topology evidence="1">Multi-pass membrane protein</topology>
    </subcellularLocation>
</comment>
<dbReference type="Proteomes" id="UP000641932">
    <property type="component" value="Unassembled WGS sequence"/>
</dbReference>
<comment type="caution">
    <text evidence="8">The sequence shown here is derived from an EMBL/GenBank/DDBJ whole genome shotgun (WGS) entry which is preliminary data.</text>
</comment>
<protein>
    <recommendedName>
        <fullName evidence="7">Type II secretion system protein GspF domain-containing protein</fullName>
    </recommendedName>
</protein>
<feature type="domain" description="Type II secretion system protein GspF" evidence="7">
    <location>
        <begin position="134"/>
        <end position="256"/>
    </location>
</feature>
<evidence type="ECO:0000259" key="7">
    <source>
        <dbReference type="Pfam" id="PF00482"/>
    </source>
</evidence>
<sequence>MTEAVRVLLAGLLALSGAAVVWSSLAAGRRASAAREQAERLTGGETVNGSPPGRLRLIRARWPGQGEGAPRGIPAAVAAGAGAALFVGGLAGVAMGALVAVGVRVWQRRAASSAMSPEQAAEADRARRQLPLAADLLAACLAAGADPRLAAEAVGGSLGGPVGGRLSRVAAELRLGGDPALCWARFGAAPGMSVLARPMERACGSGAPPVRPMAALAAQCRSEAARELQTRARKAGVLATAPLGLCFLPAFLVVGVVPMVIGLAGSTLGHS</sequence>
<dbReference type="AlphaFoldDB" id="A0A917ZQ40"/>
<dbReference type="InterPro" id="IPR018076">
    <property type="entry name" value="T2SS_GspF_dom"/>
</dbReference>
<evidence type="ECO:0000256" key="2">
    <source>
        <dbReference type="ARBA" id="ARBA00022475"/>
    </source>
</evidence>
<keyword evidence="3 6" id="KW-0812">Transmembrane</keyword>
<organism evidence="8 9">
    <name type="scientific">Wenjunlia tyrosinilytica</name>
    <dbReference type="NCBI Taxonomy" id="1544741"/>
    <lineage>
        <taxon>Bacteria</taxon>
        <taxon>Bacillati</taxon>
        <taxon>Actinomycetota</taxon>
        <taxon>Actinomycetes</taxon>
        <taxon>Kitasatosporales</taxon>
        <taxon>Streptomycetaceae</taxon>
        <taxon>Wenjunlia</taxon>
    </lineage>
</organism>
<evidence type="ECO:0000256" key="1">
    <source>
        <dbReference type="ARBA" id="ARBA00004651"/>
    </source>
</evidence>
<dbReference type="RefSeq" id="WP_189132363.1">
    <property type="nucleotide sequence ID" value="NZ_BMMS01000013.1"/>
</dbReference>
<keyword evidence="4 6" id="KW-1133">Transmembrane helix</keyword>